<dbReference type="EMBL" id="CP016070">
    <property type="protein sequence ID" value="AOW80076.1"/>
    <property type="molecule type" value="Genomic_DNA"/>
</dbReference>
<dbReference type="KEGG" id="halh:HTSR_0891"/>
<proteinExistence type="predicted"/>
<dbReference type="InterPro" id="IPR050256">
    <property type="entry name" value="Glycosyltransferase_2"/>
</dbReference>
<keyword evidence="3" id="KW-0808">Transferase</keyword>
<dbReference type="InterPro" id="IPR029044">
    <property type="entry name" value="Nucleotide-diphossugar_trans"/>
</dbReference>
<evidence type="ECO:0000313" key="3">
    <source>
        <dbReference type="EMBL" id="AOW80076.1"/>
    </source>
</evidence>
<evidence type="ECO:0000256" key="1">
    <source>
        <dbReference type="SAM" id="Phobius"/>
    </source>
</evidence>
<accession>A0A1D8S3Z3</accession>
<dbReference type="SUPFAM" id="SSF53448">
    <property type="entry name" value="Nucleotide-diphospho-sugar transferases"/>
    <property type="match status" value="1"/>
</dbReference>
<dbReference type="AlphaFoldDB" id="A0A1D8S3Z3"/>
<dbReference type="PATRIC" id="fig|1855411.3.peg.890"/>
<dbReference type="GO" id="GO:0016757">
    <property type="term" value="F:glycosyltransferase activity"/>
    <property type="evidence" value="ECO:0007669"/>
    <property type="project" value="InterPro"/>
</dbReference>
<dbReference type="Proteomes" id="UP000185608">
    <property type="component" value="Chromosome"/>
</dbReference>
<dbReference type="NCBIfam" id="TIGR04182">
    <property type="entry name" value="glyco_TIGR04182"/>
    <property type="match status" value="1"/>
</dbReference>
<keyword evidence="1" id="KW-1133">Transmembrane helix</keyword>
<dbReference type="RefSeq" id="WP_070364796.1">
    <property type="nucleotide sequence ID" value="NZ_CP016070.1"/>
</dbReference>
<dbReference type="Gene3D" id="3.90.550.10">
    <property type="entry name" value="Spore Coat Polysaccharide Biosynthesis Protein SpsA, Chain A"/>
    <property type="match status" value="1"/>
</dbReference>
<sequence>MGEDGEVCVLIPTLDEAETIGDVIAGLHEAGLENVLVVDGHSTDDTVEIAANAGARVITQSGSGKGQAVREAIEQVDAEYVLMLDGDGTYVPSQADRLLEPLRAGEADHVVGNRFADMESGAMTRLNKVGNRLFNRVFRGVHGEDHGDILSGYRAFTRDSFERMHLSATGFGIETEMAVECVKRGLDVSVVPITYRARPAGSDPNLNPIADGGRILLTLYSLAKTTNPLFYFGSVGGLIFGAGLLFGGYVGVEYFTQNVSHEIIAVLATLAILLGGQLILFGFLADMLASLHRERLRRLDEIADRLEELEE</sequence>
<dbReference type="Pfam" id="PF00535">
    <property type="entry name" value="Glycos_transf_2"/>
    <property type="match status" value="1"/>
</dbReference>
<dbReference type="GeneID" id="29828892"/>
<evidence type="ECO:0000259" key="2">
    <source>
        <dbReference type="Pfam" id="PF00535"/>
    </source>
</evidence>
<dbReference type="STRING" id="1873524.HSR6_0907"/>
<dbReference type="PANTHER" id="PTHR48090">
    <property type="entry name" value="UNDECAPRENYL-PHOSPHATE 4-DEOXY-4-FORMAMIDO-L-ARABINOSE TRANSFERASE-RELATED"/>
    <property type="match status" value="1"/>
</dbReference>
<dbReference type="InterPro" id="IPR001173">
    <property type="entry name" value="Glyco_trans_2-like"/>
</dbReference>
<keyword evidence="1" id="KW-0472">Membrane</keyword>
<organism evidence="3 4">
    <name type="scientific">Halodesulfurarchaeum formicicum</name>
    <dbReference type="NCBI Taxonomy" id="1873524"/>
    <lineage>
        <taxon>Archaea</taxon>
        <taxon>Methanobacteriati</taxon>
        <taxon>Methanobacteriota</taxon>
        <taxon>Stenosarchaea group</taxon>
        <taxon>Halobacteria</taxon>
        <taxon>Halobacteriales</taxon>
        <taxon>Halobacteriaceae</taxon>
        <taxon>Halodesulfurarchaeum</taxon>
    </lineage>
</organism>
<dbReference type="InterPro" id="IPR026456">
    <property type="entry name" value="GCTrfase_AglJ"/>
</dbReference>
<feature type="transmembrane region" description="Helical" evidence="1">
    <location>
        <begin position="229"/>
        <end position="251"/>
    </location>
</feature>
<dbReference type="CDD" id="cd04179">
    <property type="entry name" value="DPM_DPG-synthase_like"/>
    <property type="match status" value="1"/>
</dbReference>
<feature type="transmembrane region" description="Helical" evidence="1">
    <location>
        <begin position="263"/>
        <end position="289"/>
    </location>
</feature>
<keyword evidence="1" id="KW-0812">Transmembrane</keyword>
<name>A0A1D8S3Z3_9EURY</name>
<evidence type="ECO:0000313" key="4">
    <source>
        <dbReference type="Proteomes" id="UP000185608"/>
    </source>
</evidence>
<feature type="domain" description="Glycosyltransferase 2-like" evidence="2">
    <location>
        <begin position="8"/>
        <end position="163"/>
    </location>
</feature>
<dbReference type="PANTHER" id="PTHR48090:SF7">
    <property type="entry name" value="RFBJ PROTEIN"/>
    <property type="match status" value="1"/>
</dbReference>
<gene>
    <name evidence="3" type="ORF">HTSR_0891</name>
</gene>
<reference evidence="3 4" key="1">
    <citation type="submission" date="2016-06" db="EMBL/GenBank/DDBJ databases">
        <title>Discovery of anaerobic lithoheterotrophic haloarchaeon capable of sulfur respiration by hydrogen and formate.</title>
        <authorList>
            <person name="Sorokin D.Y."/>
            <person name="Kublanov I.V."/>
            <person name="Roman P."/>
            <person name="Sinninghe Damste J.S."/>
            <person name="Golyshin P.N."/>
            <person name="Rojo D."/>
            <person name="Ciordia S."/>
            <person name="Mena Md.C."/>
            <person name="Ferrer M."/>
            <person name="Smedile F."/>
            <person name="Messina E."/>
            <person name="La Cono V."/>
            <person name="Yakimov M.M."/>
        </authorList>
    </citation>
    <scope>NUCLEOTIDE SEQUENCE [LARGE SCALE GENOMIC DNA]</scope>
    <source>
        <strain evidence="3 4">HTSR1</strain>
    </source>
</reference>
<protein>
    <submittedName>
        <fullName evidence="3">Glycosyl transferase family 2</fullName>
    </submittedName>
</protein>